<dbReference type="Gene3D" id="3.40.710.10">
    <property type="entry name" value="DD-peptidase/beta-lactamase superfamily"/>
    <property type="match status" value="1"/>
</dbReference>
<dbReference type="OrthoDB" id="9793489at2"/>
<dbReference type="GO" id="GO:0016787">
    <property type="term" value="F:hydrolase activity"/>
    <property type="evidence" value="ECO:0007669"/>
    <property type="project" value="UniProtKB-KW"/>
</dbReference>
<dbReference type="EMBL" id="CP020919">
    <property type="protein sequence ID" value="AWG24383.1"/>
    <property type="molecule type" value="Genomic_DNA"/>
</dbReference>
<protein>
    <submittedName>
        <fullName evidence="3">Serine hydrolase</fullName>
    </submittedName>
</protein>
<sequence length="369" mass="41482">MKTATVLLLSLSFFIHSGLQAQQKQTTSNRQADAFIVGKMKSLKIPGLAFAVIKDGKQVYSATYGMGNLEWQTKVTPQTNFQIASCTKLLTSTLVLKTLYNGKLNLEDPVSKYVDSIPFYWKELKIKHLLSHSSGIRNFEGDTYASETTVLKAIKEAAPEYAPGTDQHYAQFDFMLMGYILEKIYHKPFVQILKDEVTTPLGMKNGGYDMELKVGTFMRTDLIPQKVTTYYDLEGKTQAYKFLYPQFTYTAGGYFASLDNMSQWAIGLDQGTLFPKDFGNQYIYERDSIGSRISEFSKVGWALENENGILYGGHSGGPGLGDILRFPEEGYTFIVLSNDGELLPDFARAIAPLYIKALSPKTEIRKFER</sequence>
<gene>
    <name evidence="3" type="ORF">FK004_03620</name>
</gene>
<feature type="domain" description="Beta-lactamase-related" evidence="2">
    <location>
        <begin position="33"/>
        <end position="348"/>
    </location>
</feature>
<dbReference type="SUPFAM" id="SSF56601">
    <property type="entry name" value="beta-lactamase/transpeptidase-like"/>
    <property type="match status" value="1"/>
</dbReference>
<dbReference type="InterPro" id="IPR001466">
    <property type="entry name" value="Beta-lactam-related"/>
</dbReference>
<dbReference type="PANTHER" id="PTHR46825:SF9">
    <property type="entry name" value="BETA-LACTAMASE-RELATED DOMAIN-CONTAINING PROTEIN"/>
    <property type="match status" value="1"/>
</dbReference>
<dbReference type="KEGG" id="fki:FK004_03620"/>
<dbReference type="PANTHER" id="PTHR46825">
    <property type="entry name" value="D-ALANYL-D-ALANINE-CARBOXYPEPTIDASE/ENDOPEPTIDASE AMPH"/>
    <property type="match status" value="1"/>
</dbReference>
<keyword evidence="1" id="KW-0732">Signal</keyword>
<evidence type="ECO:0000313" key="4">
    <source>
        <dbReference type="Proteomes" id="UP000244677"/>
    </source>
</evidence>
<feature type="signal peptide" evidence="1">
    <location>
        <begin position="1"/>
        <end position="21"/>
    </location>
</feature>
<keyword evidence="3" id="KW-0378">Hydrolase</keyword>
<evidence type="ECO:0000313" key="3">
    <source>
        <dbReference type="EMBL" id="AWG24383.1"/>
    </source>
</evidence>
<dbReference type="RefSeq" id="WP_108736027.1">
    <property type="nucleotide sequence ID" value="NZ_CP020919.1"/>
</dbReference>
<dbReference type="Proteomes" id="UP000244677">
    <property type="component" value="Chromosome"/>
</dbReference>
<accession>A0A2S1LKT1</accession>
<dbReference type="InterPro" id="IPR050491">
    <property type="entry name" value="AmpC-like"/>
</dbReference>
<organism evidence="3 4">
    <name type="scientific">Flavobacterium kingsejongi</name>
    <dbReference type="NCBI Taxonomy" id="1678728"/>
    <lineage>
        <taxon>Bacteria</taxon>
        <taxon>Pseudomonadati</taxon>
        <taxon>Bacteroidota</taxon>
        <taxon>Flavobacteriia</taxon>
        <taxon>Flavobacteriales</taxon>
        <taxon>Flavobacteriaceae</taxon>
        <taxon>Flavobacterium</taxon>
    </lineage>
</organism>
<dbReference type="Pfam" id="PF00144">
    <property type="entry name" value="Beta-lactamase"/>
    <property type="match status" value="1"/>
</dbReference>
<dbReference type="InterPro" id="IPR012338">
    <property type="entry name" value="Beta-lactam/transpept-like"/>
</dbReference>
<evidence type="ECO:0000256" key="1">
    <source>
        <dbReference type="SAM" id="SignalP"/>
    </source>
</evidence>
<reference evidence="3 4" key="1">
    <citation type="submission" date="2017-04" db="EMBL/GenBank/DDBJ databases">
        <title>Complete genome sequence of Flavobacterium kingsejong AJ004.</title>
        <authorList>
            <person name="Lee P.C."/>
        </authorList>
    </citation>
    <scope>NUCLEOTIDE SEQUENCE [LARGE SCALE GENOMIC DNA]</scope>
    <source>
        <strain evidence="3 4">AJ004</strain>
    </source>
</reference>
<name>A0A2S1LKT1_9FLAO</name>
<keyword evidence="4" id="KW-1185">Reference proteome</keyword>
<dbReference type="AlphaFoldDB" id="A0A2S1LKT1"/>
<proteinExistence type="predicted"/>
<feature type="chain" id="PRO_5015571394" evidence="1">
    <location>
        <begin position="22"/>
        <end position="369"/>
    </location>
</feature>
<evidence type="ECO:0000259" key="2">
    <source>
        <dbReference type="Pfam" id="PF00144"/>
    </source>
</evidence>